<dbReference type="PROSITE" id="PS00154">
    <property type="entry name" value="ATPASE_E1_E2"/>
    <property type="match status" value="1"/>
</dbReference>
<comment type="function">
    <text evidence="1">Mediates magnesium influx to the cytosol.</text>
</comment>
<dbReference type="InterPro" id="IPR044492">
    <property type="entry name" value="P_typ_ATPase_HD_dom"/>
</dbReference>
<dbReference type="AlphaFoldDB" id="A0A0F5PJP8"/>
<dbReference type="InterPro" id="IPR008250">
    <property type="entry name" value="ATPase_P-typ_transduc_dom_A_sf"/>
</dbReference>
<reference evidence="20 21" key="2">
    <citation type="journal article" date="2015" name="BMC Genomics">
        <title>Analysis of three genomes within the thermophilic bacterial species Caldanaerobacter subterraneus with a focus on carbon monoxide dehydrogenase evolution and hydrolase diversity.</title>
        <authorList>
            <person name="Sant'Anna F.H."/>
            <person name="Lebedinsky A.V."/>
            <person name="Sokolova T.G."/>
            <person name="Robb F.T."/>
            <person name="Gonzalez J.M."/>
        </authorList>
    </citation>
    <scope>NUCLEOTIDE SEQUENCE [LARGE SCALE GENOMIC DNA]</scope>
    <source>
        <strain evidence="20 21">DSM 12653</strain>
    </source>
</reference>
<keyword evidence="12" id="KW-0460">Magnesium</keyword>
<evidence type="ECO:0000256" key="8">
    <source>
        <dbReference type="ARBA" id="ARBA00022553"/>
    </source>
</evidence>
<dbReference type="InterPro" id="IPR059000">
    <property type="entry name" value="ATPase_P-type_domA"/>
</dbReference>
<dbReference type="Pfam" id="PF00122">
    <property type="entry name" value="E1-E2_ATPase"/>
    <property type="match status" value="1"/>
</dbReference>
<dbReference type="GO" id="GO:0005524">
    <property type="term" value="F:ATP binding"/>
    <property type="evidence" value="ECO:0007669"/>
    <property type="project" value="UniProtKB-KW"/>
</dbReference>
<dbReference type="InterPro" id="IPR023298">
    <property type="entry name" value="ATPase_P-typ_TM_dom_sf"/>
</dbReference>
<dbReference type="InterPro" id="IPR036412">
    <property type="entry name" value="HAD-like_sf"/>
</dbReference>
<evidence type="ECO:0000256" key="3">
    <source>
        <dbReference type="ARBA" id="ARBA00008746"/>
    </source>
</evidence>
<evidence type="ECO:0000256" key="2">
    <source>
        <dbReference type="ARBA" id="ARBA00004429"/>
    </source>
</evidence>
<dbReference type="PRINTS" id="PR01836">
    <property type="entry name" value="MGATPASE"/>
</dbReference>
<dbReference type="Proteomes" id="UP000010146">
    <property type="component" value="Unassembled WGS sequence"/>
</dbReference>
<keyword evidence="11" id="KW-0067">ATP-binding</keyword>
<keyword evidence="9 18" id="KW-0812">Transmembrane</keyword>
<feature type="transmembrane region" description="Helical" evidence="18">
    <location>
        <begin position="108"/>
        <end position="127"/>
    </location>
</feature>
<dbReference type="InterPro" id="IPR018303">
    <property type="entry name" value="ATPase_P-typ_P_site"/>
</dbReference>
<dbReference type="InterPro" id="IPR023214">
    <property type="entry name" value="HAD_sf"/>
</dbReference>
<evidence type="ECO:0000256" key="18">
    <source>
        <dbReference type="SAM" id="Phobius"/>
    </source>
</evidence>
<evidence type="ECO:0000256" key="12">
    <source>
        <dbReference type="ARBA" id="ARBA00022842"/>
    </source>
</evidence>
<dbReference type="SFLD" id="SFLDS00003">
    <property type="entry name" value="Haloacid_Dehalogenase"/>
    <property type="match status" value="1"/>
</dbReference>
<dbReference type="PANTHER" id="PTHR42861">
    <property type="entry name" value="CALCIUM-TRANSPORTING ATPASE"/>
    <property type="match status" value="1"/>
</dbReference>
<dbReference type="EMBL" id="ABXP02000114">
    <property type="protein sequence ID" value="KKC28892.1"/>
    <property type="molecule type" value="Genomic_DNA"/>
</dbReference>
<name>A0A0F5PJP8_9THEO</name>
<dbReference type="GO" id="GO:0005886">
    <property type="term" value="C:plasma membrane"/>
    <property type="evidence" value="ECO:0007669"/>
    <property type="project" value="UniProtKB-SubCell"/>
</dbReference>
<keyword evidence="8" id="KW-0597">Phosphoprotein</keyword>
<keyword evidence="15 18" id="KW-0472">Membrane</keyword>
<comment type="caution">
    <text evidence="20">The sequence shown here is derived from an EMBL/GenBank/DDBJ whole genome shotgun (WGS) entry which is preliminary data.</text>
</comment>
<dbReference type="InterPro" id="IPR006068">
    <property type="entry name" value="ATPase_P-typ_cation-transptr_C"/>
</dbReference>
<dbReference type="Gene3D" id="1.20.1110.10">
    <property type="entry name" value="Calcium-transporting ATPase, transmembrane domain"/>
    <property type="match status" value="1"/>
</dbReference>
<dbReference type="Gene3D" id="3.40.50.1000">
    <property type="entry name" value="HAD superfamily/HAD-like"/>
    <property type="match status" value="1"/>
</dbReference>
<accession>A0A0F5PJP8</accession>
<feature type="transmembrane region" description="Helical" evidence="18">
    <location>
        <begin position="276"/>
        <end position="294"/>
    </location>
</feature>
<keyword evidence="7" id="KW-0997">Cell inner membrane</keyword>
<dbReference type="InterPro" id="IPR023299">
    <property type="entry name" value="ATPase_P-typ_cyto_dom_N"/>
</dbReference>
<dbReference type="Gene3D" id="2.70.150.10">
    <property type="entry name" value="Calcium-transporting ATPase, cytoplasmic transduction domain A"/>
    <property type="match status" value="1"/>
</dbReference>
<keyword evidence="10" id="KW-0547">Nucleotide-binding</keyword>
<reference evidence="21" key="3">
    <citation type="submission" date="2015-02" db="EMBL/GenBank/DDBJ databases">
        <title>Genome analysis of three genomes within the thermophilic hydrogenogenic bacterial species Caldanaerobacter subterraneus.</title>
        <authorList>
            <person name="Sant'Anna F.H."/>
            <person name="Lebedinsky A."/>
            <person name="Sokolova T."/>
            <person name="Robb F.T."/>
            <person name="Gonzalez J.M."/>
        </authorList>
    </citation>
    <scope>NUCLEOTIDE SEQUENCE [LARGE SCALE GENOMIC DNA]</scope>
    <source>
        <strain evidence="21">DSM 12653</strain>
    </source>
</reference>
<dbReference type="SFLD" id="SFLDF00027">
    <property type="entry name" value="p-type_atpase"/>
    <property type="match status" value="1"/>
</dbReference>
<dbReference type="EC" id="7.2.2.14" evidence="4"/>
<dbReference type="NCBIfam" id="TIGR01524">
    <property type="entry name" value="ATPase-IIIB_Mg"/>
    <property type="match status" value="1"/>
</dbReference>
<evidence type="ECO:0000256" key="9">
    <source>
        <dbReference type="ARBA" id="ARBA00022692"/>
    </source>
</evidence>
<evidence type="ECO:0000256" key="15">
    <source>
        <dbReference type="ARBA" id="ARBA00023136"/>
    </source>
</evidence>
<gene>
    <name evidence="20" type="ORF">CDSM653_02116</name>
</gene>
<feature type="transmembrane region" description="Helical" evidence="18">
    <location>
        <begin position="841"/>
        <end position="862"/>
    </location>
</feature>
<dbReference type="CDD" id="cd02077">
    <property type="entry name" value="P-type_ATPase_Mg"/>
    <property type="match status" value="1"/>
</dbReference>
<evidence type="ECO:0000313" key="21">
    <source>
        <dbReference type="Proteomes" id="UP000010146"/>
    </source>
</evidence>
<dbReference type="InterPro" id="IPR004014">
    <property type="entry name" value="ATPase_P-typ_cation-transptr_N"/>
</dbReference>
<dbReference type="SUPFAM" id="SSF81653">
    <property type="entry name" value="Calcium ATPase, transduction domain A"/>
    <property type="match status" value="1"/>
</dbReference>
<evidence type="ECO:0000256" key="4">
    <source>
        <dbReference type="ARBA" id="ARBA00012786"/>
    </source>
</evidence>
<keyword evidence="14 18" id="KW-1133">Transmembrane helix</keyword>
<dbReference type="GO" id="GO:0016887">
    <property type="term" value="F:ATP hydrolysis activity"/>
    <property type="evidence" value="ECO:0007669"/>
    <property type="project" value="InterPro"/>
</dbReference>
<evidence type="ECO:0000256" key="10">
    <source>
        <dbReference type="ARBA" id="ARBA00022741"/>
    </source>
</evidence>
<keyword evidence="6" id="KW-1003">Cell membrane</keyword>
<dbReference type="SUPFAM" id="SSF56784">
    <property type="entry name" value="HAD-like"/>
    <property type="match status" value="1"/>
</dbReference>
<evidence type="ECO:0000256" key="1">
    <source>
        <dbReference type="ARBA" id="ARBA00003954"/>
    </source>
</evidence>
<organism evidence="20 21">
    <name type="scientific">Caldanaerobacter subterraneus subsp. pacificus DSM 12653</name>
    <dbReference type="NCBI Taxonomy" id="391606"/>
    <lineage>
        <taxon>Bacteria</taxon>
        <taxon>Bacillati</taxon>
        <taxon>Bacillota</taxon>
        <taxon>Clostridia</taxon>
        <taxon>Thermoanaerobacterales</taxon>
        <taxon>Thermoanaerobacteraceae</taxon>
        <taxon>Caldanaerobacter</taxon>
    </lineage>
</organism>
<evidence type="ECO:0000256" key="7">
    <source>
        <dbReference type="ARBA" id="ARBA00022519"/>
    </source>
</evidence>
<dbReference type="Pfam" id="PF00690">
    <property type="entry name" value="Cation_ATPase_N"/>
    <property type="match status" value="1"/>
</dbReference>
<dbReference type="NCBIfam" id="TIGR01494">
    <property type="entry name" value="ATPase_P-type"/>
    <property type="match status" value="2"/>
</dbReference>
<dbReference type="Pfam" id="PF00689">
    <property type="entry name" value="Cation_ATPase_C"/>
    <property type="match status" value="1"/>
</dbReference>
<reference evidence="20 21" key="1">
    <citation type="submission" date="2008-07" db="EMBL/GenBank/DDBJ databases">
        <authorList>
            <person name="Gonzalez J."/>
            <person name="Sokolova T."/>
            <person name="Ferriera S."/>
            <person name="Johnson J."/>
            <person name="Kravitz S."/>
            <person name="Beeson K."/>
            <person name="Sutton G."/>
            <person name="Rogers Y.-H."/>
            <person name="Friedman R."/>
            <person name="Frazier M."/>
            <person name="Venter J.C."/>
        </authorList>
    </citation>
    <scope>NUCLEOTIDE SEQUENCE [LARGE SCALE GENOMIC DNA]</scope>
    <source>
        <strain evidence="20 21">DSM 12653</strain>
    </source>
</reference>
<keyword evidence="13" id="KW-1278">Translocase</keyword>
<proteinExistence type="inferred from homology"/>
<evidence type="ECO:0000259" key="19">
    <source>
        <dbReference type="SMART" id="SM00831"/>
    </source>
</evidence>
<dbReference type="SUPFAM" id="SSF81665">
    <property type="entry name" value="Calcium ATPase, transmembrane domain M"/>
    <property type="match status" value="1"/>
</dbReference>
<sequence length="907" mass="100894">MEVRKMIKIAKKNGASDAIFAQLVNFAKKDIDEVLASLGTDRDGLTVEEAEERLEMYGLNEVAHEKPAPWYVQLVKAFINPFIGILVFLAIVSYITDVLFTAPQDRDWSTIIIISIMVLVSGLLRFVQEYRSNIEAEKLKAMVHTTAAVKRKETGVKEIKMEEIVPGDIIHLAAGDMVPADLRVITSKDLFINQATLTGESEPVEKYPNLKEEKRKAESLSISDLENICFMGTSVVSGSAIGVVISTGERTYFGSMAKTLVGQRAMTSFEKGIDNVSRLLIKFMAAMFPVVFIVNGLTKGNWLDALLFALAVAVGLTPEMLPMIVTTNLAKGAVAMAKHKTIVKRLDAIQNFGAMDILCTDKTGTLTLNKIVLEKHLDIHGNEDDRVLRHAFLNSYYQTGLRNLLDIAILEYGEEKGMKGSELEKIYKKVDEIPFDFVRRRMSVVLESENGIGGKKRQLVTKGAVEEMLSICDWVEYKGEVVPLTEEIKEEALEMVRKLNEDGMRVLAVAQKNEVPPEGVFSVADESKMVLMGFLAFLDPPKETAPHAIKALKEHGVEVKILTGDNEIVTKKVCKEVGIPVQNVLLGEEIENMTDDELAEIAERTTIFAKLTPMQKARIIKALRTKGHVVGFLGDGINDAPAMREADVAISVDNAVDIAKESADIILLEKSLMVLEEGVVEGRKIFGNIMKYIAITASSNFGNVFSVLVASAFLPFLPMAPLQLLFLNLTYDLSMASIPWDRMDREYIEKPRKWDAANIGHFMIWFGPTSSIFDITTYALMFFVVGPMVIGGSYFLLPAELKAQFVSLFQTGWFVESLWTQTMVVHMLRTEKVPFIQSMPAWPLFLFTMTAILVGTVVPFTTFGAQLGMRPLPLTYFGIVLIPTILAYLTLAQYVKTRFIKRFGTLL</sequence>
<dbReference type="NCBIfam" id="NF011702">
    <property type="entry name" value="PRK15122.1"/>
    <property type="match status" value="1"/>
</dbReference>
<evidence type="ECO:0000256" key="14">
    <source>
        <dbReference type="ARBA" id="ARBA00022989"/>
    </source>
</evidence>
<dbReference type="Gene3D" id="3.40.1110.10">
    <property type="entry name" value="Calcium-transporting ATPase, cytoplasmic domain N"/>
    <property type="match status" value="1"/>
</dbReference>
<evidence type="ECO:0000256" key="5">
    <source>
        <dbReference type="ARBA" id="ARBA00013555"/>
    </source>
</evidence>
<dbReference type="SFLD" id="SFLDG00002">
    <property type="entry name" value="C1.7:_P-type_atpase_like"/>
    <property type="match status" value="1"/>
</dbReference>
<evidence type="ECO:0000256" key="13">
    <source>
        <dbReference type="ARBA" id="ARBA00022967"/>
    </source>
</evidence>
<dbReference type="Pfam" id="PF13246">
    <property type="entry name" value="Cation_ATPase"/>
    <property type="match status" value="1"/>
</dbReference>
<protein>
    <recommendedName>
        <fullName evidence="5">Magnesium-transporting ATPase, P-type 1</fullName>
        <ecNumber evidence="4">7.2.2.14</ecNumber>
    </recommendedName>
    <alternativeName>
        <fullName evidence="16">Mg(2+) transport ATPase, P-type 1</fullName>
    </alternativeName>
</protein>
<evidence type="ECO:0000313" key="20">
    <source>
        <dbReference type="EMBL" id="KKC28892.1"/>
    </source>
</evidence>
<feature type="transmembrane region" description="Helical" evidence="18">
    <location>
        <begin position="77"/>
        <end position="96"/>
    </location>
</feature>
<comment type="subcellular location">
    <subcellularLocation>
        <location evidence="2">Cell inner membrane</location>
        <topology evidence="2">Multi-pass membrane protein</topology>
    </subcellularLocation>
</comment>
<feature type="transmembrane region" description="Helical" evidence="18">
    <location>
        <begin position="692"/>
        <end position="714"/>
    </location>
</feature>
<feature type="domain" description="Cation-transporting P-type ATPase N-terminal" evidence="19">
    <location>
        <begin position="25"/>
        <end position="98"/>
    </location>
</feature>
<evidence type="ECO:0000256" key="16">
    <source>
        <dbReference type="ARBA" id="ARBA00029806"/>
    </source>
</evidence>
<dbReference type="SMART" id="SM00831">
    <property type="entry name" value="Cation_ATPase_N"/>
    <property type="match status" value="1"/>
</dbReference>
<evidence type="ECO:0000256" key="11">
    <source>
        <dbReference type="ARBA" id="ARBA00022840"/>
    </source>
</evidence>
<evidence type="ECO:0000256" key="17">
    <source>
        <dbReference type="ARBA" id="ARBA00047295"/>
    </source>
</evidence>
<feature type="transmembrane region" description="Helical" evidence="18">
    <location>
        <begin position="306"/>
        <end position="330"/>
    </location>
</feature>
<feature type="transmembrane region" description="Helical" evidence="18">
    <location>
        <begin position="874"/>
        <end position="895"/>
    </location>
</feature>
<dbReference type="InterPro" id="IPR006415">
    <property type="entry name" value="P-type_ATPase_IIIB"/>
</dbReference>
<feature type="transmembrane region" description="Helical" evidence="18">
    <location>
        <begin position="778"/>
        <end position="797"/>
    </location>
</feature>
<comment type="catalytic activity">
    <reaction evidence="17">
        <text>Mg(2+)(out) + ATP + H2O = Mg(2+)(in) + ADP + phosphate + H(+)</text>
        <dbReference type="Rhea" id="RHEA:10260"/>
        <dbReference type="ChEBI" id="CHEBI:15377"/>
        <dbReference type="ChEBI" id="CHEBI:15378"/>
        <dbReference type="ChEBI" id="CHEBI:18420"/>
        <dbReference type="ChEBI" id="CHEBI:30616"/>
        <dbReference type="ChEBI" id="CHEBI:43474"/>
        <dbReference type="ChEBI" id="CHEBI:456216"/>
        <dbReference type="EC" id="7.2.2.14"/>
    </reaction>
</comment>
<dbReference type="GO" id="GO:0015444">
    <property type="term" value="F:P-type magnesium transporter activity"/>
    <property type="evidence" value="ECO:0007669"/>
    <property type="project" value="UniProtKB-EC"/>
</dbReference>
<evidence type="ECO:0000256" key="6">
    <source>
        <dbReference type="ARBA" id="ARBA00022475"/>
    </source>
</evidence>
<dbReference type="InterPro" id="IPR001757">
    <property type="entry name" value="P_typ_ATPase"/>
</dbReference>
<comment type="similarity">
    <text evidence="3">Belongs to the cation transport ATPase (P-type) (TC 3.A.3) family. Type IIIB subfamily.</text>
</comment>